<dbReference type="NCBIfam" id="TIGR01391">
    <property type="entry name" value="dnaG"/>
    <property type="match status" value="1"/>
</dbReference>
<keyword evidence="10 12" id="KW-0238">DNA-binding</keyword>
<dbReference type="SUPFAM" id="SSF57783">
    <property type="entry name" value="Zinc beta-ribbon"/>
    <property type="match status" value="1"/>
</dbReference>
<comment type="function">
    <text evidence="12 13">RNA polymerase that catalyzes the synthesis of short RNA molecules used as primers for DNA polymerase during DNA replication.</text>
</comment>
<evidence type="ECO:0000256" key="2">
    <source>
        <dbReference type="ARBA" id="ARBA00022515"/>
    </source>
</evidence>
<comment type="domain">
    <text evidence="12">Contains an N-terminal zinc-binding domain, a central core domain that contains the primase activity, and a C-terminal DnaB-binding domain.</text>
</comment>
<evidence type="ECO:0000256" key="15">
    <source>
        <dbReference type="SAM" id="MobiDB-lite"/>
    </source>
</evidence>
<keyword evidence="18" id="KW-1185">Reference proteome</keyword>
<evidence type="ECO:0000256" key="6">
    <source>
        <dbReference type="ARBA" id="ARBA00022723"/>
    </source>
</evidence>
<dbReference type="STRING" id="207559.Dde_2053"/>
<dbReference type="InterPro" id="IPR036977">
    <property type="entry name" value="DNA_primase_Znf_CHC2"/>
</dbReference>
<dbReference type="RefSeq" id="WP_011367955.1">
    <property type="nucleotide sequence ID" value="NC_007519.1"/>
</dbReference>
<dbReference type="InterPro" id="IPR050219">
    <property type="entry name" value="DnaG_primase"/>
</dbReference>
<evidence type="ECO:0000256" key="3">
    <source>
        <dbReference type="ARBA" id="ARBA00022679"/>
    </source>
</evidence>
<sequence>MSGHDNSAVQAIKSRLNLAELARRYVELRRIGNRWMAPCPFHQETKPSFSINEEEGFFYCFGCQASGDIIDFYSRINGLEFREALEQLAEEAGVTLGQRQADPREEQERKFRSRCYEMYELATKHFRRNLQSAAGAECRSYIADRGIPDEIVSSFELGWSKREWAALSDELQRAGYAPRDATRAGLLSSNDSGRMYDRFRGRLIFPIKNLSGKVIAFGGRIISSEDQAKYINSSDSTIYKKGDHLYGLYQARRSISQHKRALLTEGYMDVLALHQFGHTNACGVLGTALTEAQVKRLGGFCSHVDLLFDGDGPGRKAALRSCEMMLVKGMDCRVVLMPEGEDIDSLLHQQGAQAFRELTESAPDGLEYCIRTLRDSYSPREILDWTAAFLRQLDRPDLASFYVTRLAGGLGLQEADLRASLSSPAGRNRQQRAAGNRVQTGKEKKLEMHLMEFLVRFPHHISNLQARGAEEVLVSRWARDMWDKLLAFGADEAPNHFSEEQKALWIRCRVASPIPAENERQELEDLYSKLAELNQKEQSRMMLAALRQLSSDANSEAGFELLRAMKDNLGRSDGQH</sequence>
<proteinExistence type="inferred from homology"/>
<evidence type="ECO:0000256" key="13">
    <source>
        <dbReference type="PIRNR" id="PIRNR002811"/>
    </source>
</evidence>
<dbReference type="GO" id="GO:0000428">
    <property type="term" value="C:DNA-directed RNA polymerase complex"/>
    <property type="evidence" value="ECO:0007669"/>
    <property type="project" value="UniProtKB-KW"/>
</dbReference>
<keyword evidence="9" id="KW-0460">Magnesium</keyword>
<dbReference type="HOGENOM" id="CLU_013501_3_1_7"/>
<protein>
    <recommendedName>
        <fullName evidence="12 13">DNA primase</fullName>
        <ecNumber evidence="12">2.7.7.101</ecNumber>
    </recommendedName>
</protein>
<dbReference type="GO" id="GO:1990077">
    <property type="term" value="C:primosome complex"/>
    <property type="evidence" value="ECO:0007669"/>
    <property type="project" value="UniProtKB-KW"/>
</dbReference>
<evidence type="ECO:0000256" key="11">
    <source>
        <dbReference type="ARBA" id="ARBA00023163"/>
    </source>
</evidence>
<dbReference type="SMART" id="SM00493">
    <property type="entry name" value="TOPRIM"/>
    <property type="match status" value="1"/>
</dbReference>
<comment type="cofactor">
    <cofactor evidence="12 13 14">
        <name>Zn(2+)</name>
        <dbReference type="ChEBI" id="CHEBI:29105"/>
    </cofactor>
    <text evidence="12 13 14">Binds 1 zinc ion per monomer.</text>
</comment>
<dbReference type="InterPro" id="IPR037068">
    <property type="entry name" value="DNA_primase_core_N_sf"/>
</dbReference>
<dbReference type="GO" id="GO:0003899">
    <property type="term" value="F:DNA-directed RNA polymerase activity"/>
    <property type="evidence" value="ECO:0007669"/>
    <property type="project" value="UniProtKB-UniRule"/>
</dbReference>
<feature type="region of interest" description="Disordered" evidence="15">
    <location>
        <begin position="421"/>
        <end position="441"/>
    </location>
</feature>
<dbReference type="EC" id="2.7.7.101" evidence="12"/>
<keyword evidence="7 12" id="KW-0863">Zinc-finger</keyword>
<dbReference type="Pfam" id="PF01807">
    <property type="entry name" value="Zn_ribbon_DnaG"/>
    <property type="match status" value="1"/>
</dbReference>
<dbReference type="Gene3D" id="3.90.980.10">
    <property type="entry name" value="DNA primase, catalytic core, N-terminal domain"/>
    <property type="match status" value="1"/>
</dbReference>
<comment type="catalytic activity">
    <reaction evidence="12">
        <text>ssDNA + n NTP = ssDNA/pppN(pN)n-1 hybrid + (n-1) diphosphate.</text>
        <dbReference type="EC" id="2.7.7.101"/>
    </reaction>
</comment>
<feature type="domain" description="Toprim" evidence="16">
    <location>
        <begin position="259"/>
        <end position="340"/>
    </location>
</feature>
<keyword evidence="3 12" id="KW-0808">Transferase</keyword>
<dbReference type="InterPro" id="IPR034151">
    <property type="entry name" value="TOPRIM_DnaG_bac"/>
</dbReference>
<dbReference type="Proteomes" id="UP000002710">
    <property type="component" value="Chromosome"/>
</dbReference>
<dbReference type="PANTHER" id="PTHR30313">
    <property type="entry name" value="DNA PRIMASE"/>
    <property type="match status" value="1"/>
</dbReference>
<dbReference type="GO" id="GO:0006269">
    <property type="term" value="P:DNA replication, synthesis of primer"/>
    <property type="evidence" value="ECO:0007669"/>
    <property type="project" value="UniProtKB-UniRule"/>
</dbReference>
<dbReference type="CDD" id="cd03364">
    <property type="entry name" value="TOPRIM_DnaG_primases"/>
    <property type="match status" value="1"/>
</dbReference>
<dbReference type="AlphaFoldDB" id="Q30ZP6"/>
<dbReference type="SUPFAM" id="SSF56731">
    <property type="entry name" value="DNA primase core"/>
    <property type="match status" value="1"/>
</dbReference>
<evidence type="ECO:0000256" key="9">
    <source>
        <dbReference type="ARBA" id="ARBA00022842"/>
    </source>
</evidence>
<evidence type="ECO:0000259" key="16">
    <source>
        <dbReference type="PROSITE" id="PS50880"/>
    </source>
</evidence>
<dbReference type="PANTHER" id="PTHR30313:SF2">
    <property type="entry name" value="DNA PRIMASE"/>
    <property type="match status" value="1"/>
</dbReference>
<comment type="similarity">
    <text evidence="12 13">Belongs to the DnaG primase family.</text>
</comment>
<dbReference type="GO" id="GO:0008270">
    <property type="term" value="F:zinc ion binding"/>
    <property type="evidence" value="ECO:0007669"/>
    <property type="project" value="UniProtKB-UniRule"/>
</dbReference>
<dbReference type="PIRSF" id="PIRSF002811">
    <property type="entry name" value="DnaG"/>
    <property type="match status" value="1"/>
</dbReference>
<keyword evidence="5 12" id="KW-0235">DNA replication</keyword>
<feature type="zinc finger region" description="CHC2-type" evidence="12 14">
    <location>
        <begin position="39"/>
        <end position="63"/>
    </location>
</feature>
<keyword evidence="4 12" id="KW-0548">Nucleotidyltransferase</keyword>
<dbReference type="HAMAP" id="MF_00974">
    <property type="entry name" value="DNA_primase_DnaG"/>
    <property type="match status" value="1"/>
</dbReference>
<evidence type="ECO:0000256" key="14">
    <source>
        <dbReference type="PIRSR" id="PIRSR002811-1"/>
    </source>
</evidence>
<dbReference type="GO" id="GO:0005737">
    <property type="term" value="C:cytoplasm"/>
    <property type="evidence" value="ECO:0007669"/>
    <property type="project" value="TreeGrafter"/>
</dbReference>
<evidence type="ECO:0000313" key="17">
    <source>
        <dbReference type="EMBL" id="ABB38850.1"/>
    </source>
</evidence>
<evidence type="ECO:0000256" key="7">
    <source>
        <dbReference type="ARBA" id="ARBA00022771"/>
    </source>
</evidence>
<keyword evidence="6 12" id="KW-0479">Metal-binding</keyword>
<dbReference type="EMBL" id="CP000112">
    <property type="protein sequence ID" value="ABB38850.1"/>
    <property type="molecule type" value="Genomic_DNA"/>
</dbReference>
<evidence type="ECO:0000256" key="4">
    <source>
        <dbReference type="ARBA" id="ARBA00022695"/>
    </source>
</evidence>
<dbReference type="InterPro" id="IPR006295">
    <property type="entry name" value="DNA_primase_DnaG"/>
</dbReference>
<dbReference type="SMART" id="SM00400">
    <property type="entry name" value="ZnF_CHCC"/>
    <property type="match status" value="1"/>
</dbReference>
<keyword evidence="8 12" id="KW-0862">Zinc</keyword>
<keyword evidence="2 12" id="KW-0639">Primosome</keyword>
<evidence type="ECO:0000256" key="10">
    <source>
        <dbReference type="ARBA" id="ARBA00023125"/>
    </source>
</evidence>
<dbReference type="GO" id="GO:0003677">
    <property type="term" value="F:DNA binding"/>
    <property type="evidence" value="ECO:0007669"/>
    <property type="project" value="UniProtKB-KW"/>
</dbReference>
<reference evidence="17 18" key="1">
    <citation type="journal article" date="2011" name="J. Bacteriol.">
        <title>Complete genome sequence and updated annotation of Desulfovibrio alaskensis G20.</title>
        <authorList>
            <person name="Hauser L.J."/>
            <person name="Land M.L."/>
            <person name="Brown S.D."/>
            <person name="Larimer F."/>
            <person name="Keller K.L."/>
            <person name="Rapp-Giles B.J."/>
            <person name="Price M.N."/>
            <person name="Lin M."/>
            <person name="Bruce D.C."/>
            <person name="Detter J.C."/>
            <person name="Tapia R."/>
            <person name="Han C.S."/>
            <person name="Goodwin L.A."/>
            <person name="Cheng J.F."/>
            <person name="Pitluck S."/>
            <person name="Copeland A."/>
            <person name="Lucas S."/>
            <person name="Nolan M."/>
            <person name="Lapidus A.L."/>
            <person name="Palumbo A.V."/>
            <person name="Wall J.D."/>
        </authorList>
    </citation>
    <scope>NUCLEOTIDE SEQUENCE [LARGE SCALE GENOMIC DNA]</scope>
    <source>
        <strain evidence="18">ATCC BAA 1058 / DSM 17464 / G20</strain>
    </source>
</reference>
<dbReference type="KEGG" id="dde:Dde_2053"/>
<dbReference type="InterPro" id="IPR002694">
    <property type="entry name" value="Znf_CHC2"/>
</dbReference>
<organism evidence="17 18">
    <name type="scientific">Oleidesulfovibrio alaskensis (strain ATCC BAA-1058 / DSM 17464 / G20)</name>
    <name type="common">Desulfovibrio alaskensis</name>
    <dbReference type="NCBI Taxonomy" id="207559"/>
    <lineage>
        <taxon>Bacteria</taxon>
        <taxon>Pseudomonadati</taxon>
        <taxon>Thermodesulfobacteriota</taxon>
        <taxon>Desulfovibrionia</taxon>
        <taxon>Desulfovibrionales</taxon>
        <taxon>Desulfovibrionaceae</taxon>
        <taxon>Oleidesulfovibrio</taxon>
    </lineage>
</organism>
<dbReference type="eggNOG" id="COG0358">
    <property type="taxonomic scope" value="Bacteria"/>
</dbReference>
<accession>Q30ZP6</accession>
<dbReference type="InterPro" id="IPR006171">
    <property type="entry name" value="TOPRIM_dom"/>
</dbReference>
<dbReference type="Gene3D" id="3.40.1360.10">
    <property type="match status" value="1"/>
</dbReference>
<dbReference type="InterPro" id="IPR013264">
    <property type="entry name" value="DNAG_N"/>
</dbReference>
<dbReference type="Pfam" id="PF13155">
    <property type="entry name" value="Toprim_2"/>
    <property type="match status" value="1"/>
</dbReference>
<name>Q30ZP6_OLEA2</name>
<keyword evidence="11 12" id="KW-0804">Transcription</keyword>
<dbReference type="Pfam" id="PF08275">
    <property type="entry name" value="DNAG_N"/>
    <property type="match status" value="1"/>
</dbReference>
<comment type="subunit">
    <text evidence="12">Monomer. Interacts with DnaB.</text>
</comment>
<dbReference type="InterPro" id="IPR030846">
    <property type="entry name" value="DnaG_bac"/>
</dbReference>
<evidence type="ECO:0000256" key="12">
    <source>
        <dbReference type="HAMAP-Rule" id="MF_00974"/>
    </source>
</evidence>
<keyword evidence="1 12" id="KW-0240">DNA-directed RNA polymerase</keyword>
<dbReference type="Gene3D" id="3.90.580.10">
    <property type="entry name" value="Zinc finger, CHC2-type domain"/>
    <property type="match status" value="1"/>
</dbReference>
<dbReference type="PROSITE" id="PS50880">
    <property type="entry name" value="TOPRIM"/>
    <property type="match status" value="1"/>
</dbReference>
<gene>
    <name evidence="12" type="primary">dnaG</name>
    <name evidence="17" type="ordered locus">Dde_2053</name>
</gene>
<evidence type="ECO:0000256" key="5">
    <source>
        <dbReference type="ARBA" id="ARBA00022705"/>
    </source>
</evidence>
<evidence type="ECO:0000256" key="8">
    <source>
        <dbReference type="ARBA" id="ARBA00022833"/>
    </source>
</evidence>
<evidence type="ECO:0000313" key="18">
    <source>
        <dbReference type="Proteomes" id="UP000002710"/>
    </source>
</evidence>
<evidence type="ECO:0000256" key="1">
    <source>
        <dbReference type="ARBA" id="ARBA00022478"/>
    </source>
</evidence>